<keyword evidence="4" id="KW-1185">Reference proteome</keyword>
<dbReference type="Gene3D" id="3.40.50.300">
    <property type="entry name" value="P-loop containing nucleotide triphosphate hydrolases"/>
    <property type="match status" value="1"/>
</dbReference>
<sequence>MNWVCCDPAELIASILWLHGPPGSGKSSFARTIAMRCEDSGIFVASFFLHTDPAGTNAGYLVATLVNQFTRHFPGLSTFISRAIEGDPFIFGRSLEVQFRRLIFEPMSLLREDNLISRDFSLSLVVIDGLDQCDNNTVQSNIIHDIANILQNCPMSILFLITSCAHPHLTVAFSTRNISKMTVRLPIDDMYLPHDRIRVMLNDGMSNLKSTHSKKDELAPSWPPADLVHQLVKRASGHVLYVSTMIKHLSHSLEHPAKHLDILLESHTVHNYHPFSELDALYSHILSTSSDVQRALFLLHHKIYGGFSSVHDFESLMYMEVGSVQHILSELKAVVTCDNDTITLHHSSFADFLLDPSRCGPLHMDPGDIHARFARMWFEQIRNFGYDRPPVRYRVKCLLHHLKHANATAEIHADIVKFRANVAFELSSPKVVTVTQMSDFLGAIRHMDFEDSHELYIAHLRMMHPIVQVYFPEYYTSFSRLHLITYV</sequence>
<dbReference type="InterPro" id="IPR056884">
    <property type="entry name" value="NPHP3-like_N"/>
</dbReference>
<dbReference type="PANTHER" id="PTHR10039">
    <property type="entry name" value="AMELOGENIN"/>
    <property type="match status" value="1"/>
</dbReference>
<evidence type="ECO:0000313" key="4">
    <source>
        <dbReference type="Proteomes" id="UP000054270"/>
    </source>
</evidence>
<dbReference type="OrthoDB" id="3027122at2759"/>
<dbReference type="SUPFAM" id="SSF52540">
    <property type="entry name" value="P-loop containing nucleoside triphosphate hydrolases"/>
    <property type="match status" value="2"/>
</dbReference>
<evidence type="ECO:0000256" key="1">
    <source>
        <dbReference type="ARBA" id="ARBA00022737"/>
    </source>
</evidence>
<protein>
    <recommendedName>
        <fullName evidence="2">Nephrocystin 3-like N-terminal domain-containing protein</fullName>
    </recommendedName>
</protein>
<dbReference type="Proteomes" id="UP000054270">
    <property type="component" value="Unassembled WGS sequence"/>
</dbReference>
<dbReference type="Pfam" id="PF24883">
    <property type="entry name" value="NPHP3_N"/>
    <property type="match status" value="1"/>
</dbReference>
<accession>A0A0D2KRW5</accession>
<dbReference type="InterPro" id="IPR027417">
    <property type="entry name" value="P-loop_NTPase"/>
</dbReference>
<evidence type="ECO:0000259" key="2">
    <source>
        <dbReference type="Pfam" id="PF24883"/>
    </source>
</evidence>
<gene>
    <name evidence="3" type="ORF">HYPSUDRAFT_218923</name>
</gene>
<keyword evidence="1" id="KW-0677">Repeat</keyword>
<dbReference type="STRING" id="945553.A0A0D2KRW5"/>
<evidence type="ECO:0000313" key="3">
    <source>
        <dbReference type="EMBL" id="KJA17407.1"/>
    </source>
</evidence>
<proteinExistence type="predicted"/>
<name>A0A0D2KRW5_HYPSF</name>
<organism evidence="3 4">
    <name type="scientific">Hypholoma sublateritium (strain FD-334 SS-4)</name>
    <dbReference type="NCBI Taxonomy" id="945553"/>
    <lineage>
        <taxon>Eukaryota</taxon>
        <taxon>Fungi</taxon>
        <taxon>Dikarya</taxon>
        <taxon>Basidiomycota</taxon>
        <taxon>Agaricomycotina</taxon>
        <taxon>Agaricomycetes</taxon>
        <taxon>Agaricomycetidae</taxon>
        <taxon>Agaricales</taxon>
        <taxon>Agaricineae</taxon>
        <taxon>Strophariaceae</taxon>
        <taxon>Hypholoma</taxon>
    </lineage>
</organism>
<feature type="domain" description="Nephrocystin 3-like N-terminal" evidence="2">
    <location>
        <begin position="14"/>
        <end position="163"/>
    </location>
</feature>
<dbReference type="PANTHER" id="PTHR10039:SF17">
    <property type="entry name" value="FUNGAL STAND N-TERMINAL GOODBYE DOMAIN-CONTAINING PROTEIN-RELATED"/>
    <property type="match status" value="1"/>
</dbReference>
<dbReference type="EMBL" id="KN817604">
    <property type="protein sequence ID" value="KJA17407.1"/>
    <property type="molecule type" value="Genomic_DNA"/>
</dbReference>
<dbReference type="AlphaFoldDB" id="A0A0D2KRW5"/>
<reference evidence="4" key="1">
    <citation type="submission" date="2014-04" db="EMBL/GenBank/DDBJ databases">
        <title>Evolutionary Origins and Diversification of the Mycorrhizal Mutualists.</title>
        <authorList>
            <consortium name="DOE Joint Genome Institute"/>
            <consortium name="Mycorrhizal Genomics Consortium"/>
            <person name="Kohler A."/>
            <person name="Kuo A."/>
            <person name="Nagy L.G."/>
            <person name="Floudas D."/>
            <person name="Copeland A."/>
            <person name="Barry K.W."/>
            <person name="Cichocki N."/>
            <person name="Veneault-Fourrey C."/>
            <person name="LaButti K."/>
            <person name="Lindquist E.A."/>
            <person name="Lipzen A."/>
            <person name="Lundell T."/>
            <person name="Morin E."/>
            <person name="Murat C."/>
            <person name="Riley R."/>
            <person name="Ohm R."/>
            <person name="Sun H."/>
            <person name="Tunlid A."/>
            <person name="Henrissat B."/>
            <person name="Grigoriev I.V."/>
            <person name="Hibbett D.S."/>
            <person name="Martin F."/>
        </authorList>
    </citation>
    <scope>NUCLEOTIDE SEQUENCE [LARGE SCALE GENOMIC DNA]</scope>
    <source>
        <strain evidence="4">FD-334 SS-4</strain>
    </source>
</reference>
<dbReference type="OMA" id="TIAMRCE"/>